<comment type="caution">
    <text evidence="5">The sequence shown here is derived from an EMBL/GenBank/DDBJ whole genome shotgun (WGS) entry which is preliminary data.</text>
</comment>
<name>A0ABR3FTR0_9AGAR</name>
<protein>
    <recommendedName>
        <fullName evidence="4">Ribosome recycling factor domain-containing protein</fullName>
    </recommendedName>
</protein>
<keyword evidence="2" id="KW-0648">Protein biosynthesis</keyword>
<dbReference type="EMBL" id="JBAHYK010000080">
    <property type="protein sequence ID" value="KAL0578873.1"/>
    <property type="molecule type" value="Genomic_DNA"/>
</dbReference>
<dbReference type="InterPro" id="IPR036191">
    <property type="entry name" value="RRF_sf"/>
</dbReference>
<dbReference type="SUPFAM" id="SSF55194">
    <property type="entry name" value="Ribosome recycling factor, RRF"/>
    <property type="match status" value="1"/>
</dbReference>
<proteinExistence type="inferred from homology"/>
<evidence type="ECO:0000313" key="5">
    <source>
        <dbReference type="EMBL" id="KAL0578873.1"/>
    </source>
</evidence>
<dbReference type="PANTHER" id="PTHR20982:SF3">
    <property type="entry name" value="MITOCHONDRIAL RIBOSOME RECYCLING FACTOR PSEUDO 1"/>
    <property type="match status" value="1"/>
</dbReference>
<reference evidence="5 6" key="1">
    <citation type="submission" date="2024-02" db="EMBL/GenBank/DDBJ databases">
        <title>A draft genome for the cacao thread blight pathogen Marasmius crinis-equi.</title>
        <authorList>
            <person name="Cohen S.P."/>
            <person name="Baruah I.K."/>
            <person name="Amoako-Attah I."/>
            <person name="Bukari Y."/>
            <person name="Meinhardt L.W."/>
            <person name="Bailey B.A."/>
        </authorList>
    </citation>
    <scope>NUCLEOTIDE SEQUENCE [LARGE SCALE GENOMIC DNA]</scope>
    <source>
        <strain evidence="5 6">GH-76</strain>
    </source>
</reference>
<gene>
    <name evidence="5" type="ORF">V5O48_003106</name>
</gene>
<dbReference type="InterPro" id="IPR002661">
    <property type="entry name" value="Ribosome_recyc_fac"/>
</dbReference>
<dbReference type="Gene3D" id="3.30.1360.40">
    <property type="match status" value="1"/>
</dbReference>
<dbReference type="PANTHER" id="PTHR20982">
    <property type="entry name" value="RIBOSOME RECYCLING FACTOR"/>
    <property type="match status" value="1"/>
</dbReference>
<dbReference type="Proteomes" id="UP001465976">
    <property type="component" value="Unassembled WGS sequence"/>
</dbReference>
<evidence type="ECO:0000259" key="4">
    <source>
        <dbReference type="Pfam" id="PF01765"/>
    </source>
</evidence>
<evidence type="ECO:0000313" key="6">
    <source>
        <dbReference type="Proteomes" id="UP001465976"/>
    </source>
</evidence>
<evidence type="ECO:0000256" key="3">
    <source>
        <dbReference type="ARBA" id="ARBA00024909"/>
    </source>
</evidence>
<accession>A0ABR3FTR0</accession>
<keyword evidence="6" id="KW-1185">Reference proteome</keyword>
<dbReference type="Gene3D" id="1.10.132.20">
    <property type="entry name" value="Ribosome-recycling factor"/>
    <property type="match status" value="1"/>
</dbReference>
<comment type="similarity">
    <text evidence="1">Belongs to the RRF family.</text>
</comment>
<evidence type="ECO:0000256" key="2">
    <source>
        <dbReference type="ARBA" id="ARBA00022917"/>
    </source>
</evidence>
<feature type="domain" description="Ribosome recycling factor" evidence="4">
    <location>
        <begin position="92"/>
        <end position="238"/>
    </location>
</feature>
<sequence length="244" mass="27509">MSLPLLRRGILQVGPRLLSHPPKRVPGPSAILTIRRTYAAKAKKSTANLIPGSQRPIADDAAWEDYQKCDEKMKAAVEWFRKECASGEARASGRVTPALLSPVRVRLPDDDHLYKLEEVSTVGVRDGTLLLITVFDEEYLKHVERAIYEAKLPNIVPQKHDNRTIKVPIPKPTVEARQTLVKAAQMQAEDSRVQIRKHHQASLKKGKYERTSVEFEEFQKLSQRHVGEIDNIIVQLKKSTGVGK</sequence>
<dbReference type="Pfam" id="PF01765">
    <property type="entry name" value="RRF"/>
    <property type="match status" value="1"/>
</dbReference>
<organism evidence="5 6">
    <name type="scientific">Marasmius crinis-equi</name>
    <dbReference type="NCBI Taxonomy" id="585013"/>
    <lineage>
        <taxon>Eukaryota</taxon>
        <taxon>Fungi</taxon>
        <taxon>Dikarya</taxon>
        <taxon>Basidiomycota</taxon>
        <taxon>Agaricomycotina</taxon>
        <taxon>Agaricomycetes</taxon>
        <taxon>Agaricomycetidae</taxon>
        <taxon>Agaricales</taxon>
        <taxon>Marasmiineae</taxon>
        <taxon>Marasmiaceae</taxon>
        <taxon>Marasmius</taxon>
    </lineage>
</organism>
<dbReference type="InterPro" id="IPR023584">
    <property type="entry name" value="Ribosome_recyc_fac_dom"/>
</dbReference>
<comment type="function">
    <text evidence="3">Necessary for protein synthesis in mitochondria. Functions as a ribosome recycling factor in mitochondria.</text>
</comment>
<evidence type="ECO:0000256" key="1">
    <source>
        <dbReference type="ARBA" id="ARBA00005912"/>
    </source>
</evidence>